<dbReference type="Proteomes" id="UP000184085">
    <property type="component" value="Unassembled WGS sequence"/>
</dbReference>
<protein>
    <submittedName>
        <fullName evidence="1">Uncharacterized protein</fullName>
    </submittedName>
</protein>
<dbReference type="RefSeq" id="WP_092464157.1">
    <property type="nucleotide sequence ID" value="NZ_FMJB01000064.1"/>
</dbReference>
<dbReference type="EMBL" id="FMJB01000064">
    <property type="protein sequence ID" value="SCM69293.1"/>
    <property type="molecule type" value="Genomic_DNA"/>
</dbReference>
<dbReference type="AlphaFoldDB" id="A0A1M4N371"/>
<accession>A0A1M4N371</accession>
<sequence length="43" mass="4778">MMRTITFGTSVSVQGLYVRDLADGRILVRVDNREIAGRPATIK</sequence>
<proteinExistence type="predicted"/>
<name>A0A1M4N371_9RHOB</name>
<evidence type="ECO:0000313" key="2">
    <source>
        <dbReference type="Proteomes" id="UP000184085"/>
    </source>
</evidence>
<reference evidence="1" key="1">
    <citation type="submission" date="2016-09" db="EMBL/GenBank/DDBJ databases">
        <authorList>
            <person name="Capua I."/>
            <person name="De Benedictis P."/>
            <person name="Joannis T."/>
            <person name="Lombin L.H."/>
            <person name="Cattoli G."/>
        </authorList>
    </citation>
    <scope>NUCLEOTIDE SEQUENCE [LARGE SCALE GENOMIC DNA]</scope>
    <source>
        <strain evidence="1">KarMa</strain>
    </source>
</reference>
<evidence type="ECO:0000313" key="1">
    <source>
        <dbReference type="EMBL" id="SCM69293.1"/>
    </source>
</evidence>
<gene>
    <name evidence="1" type="ORF">KARMA_3531</name>
</gene>
<keyword evidence="2" id="KW-1185">Reference proteome</keyword>
<organism evidence="1 2">
    <name type="scientific">Donghicola eburneus</name>
    <dbReference type="NCBI Taxonomy" id="393278"/>
    <lineage>
        <taxon>Bacteria</taxon>
        <taxon>Pseudomonadati</taxon>
        <taxon>Pseudomonadota</taxon>
        <taxon>Alphaproteobacteria</taxon>
        <taxon>Rhodobacterales</taxon>
        <taxon>Roseobacteraceae</taxon>
        <taxon>Donghicola</taxon>
    </lineage>
</organism>